<reference evidence="1" key="4">
    <citation type="submission" date="2025-09" db="UniProtKB">
        <authorList>
            <consortium name="Ensembl"/>
        </authorList>
    </citation>
    <scope>IDENTIFICATION</scope>
    <source>
        <strain evidence="1">HNI</strain>
    </source>
</reference>
<accession>A0A3P9L4H0</accession>
<organism evidence="1 2">
    <name type="scientific">Oryzias latipes</name>
    <name type="common">Japanese rice fish</name>
    <name type="synonym">Japanese killifish</name>
    <dbReference type="NCBI Taxonomy" id="8090"/>
    <lineage>
        <taxon>Eukaryota</taxon>
        <taxon>Metazoa</taxon>
        <taxon>Chordata</taxon>
        <taxon>Craniata</taxon>
        <taxon>Vertebrata</taxon>
        <taxon>Euteleostomi</taxon>
        <taxon>Actinopterygii</taxon>
        <taxon>Neopterygii</taxon>
        <taxon>Teleostei</taxon>
        <taxon>Neoteleostei</taxon>
        <taxon>Acanthomorphata</taxon>
        <taxon>Ovalentaria</taxon>
        <taxon>Atherinomorphae</taxon>
        <taxon>Beloniformes</taxon>
        <taxon>Adrianichthyidae</taxon>
        <taxon>Oryziinae</taxon>
        <taxon>Oryzias</taxon>
    </lineage>
</organism>
<reference evidence="1 2" key="2">
    <citation type="submission" date="2017-04" db="EMBL/GenBank/DDBJ databases">
        <title>CpG methylation of centromeres and impact of large insertions on vertebrate speciation.</title>
        <authorList>
            <person name="Ichikawa K."/>
            <person name="Yoshimura J."/>
            <person name="Morishita S."/>
        </authorList>
    </citation>
    <scope>NUCLEOTIDE SEQUENCE</scope>
    <source>
        <strain evidence="1 2">HNI</strain>
    </source>
</reference>
<proteinExistence type="predicted"/>
<dbReference type="Proteomes" id="UP000265180">
    <property type="component" value="Chromosome 10"/>
</dbReference>
<dbReference type="Ensembl" id="ENSORLT00020023575.1">
    <property type="protein sequence ID" value="ENSORLP00020015482.1"/>
    <property type="gene ID" value="ENSORLG00020016489.1"/>
</dbReference>
<reference evidence="1" key="3">
    <citation type="submission" date="2025-08" db="UniProtKB">
        <authorList>
            <consortium name="Ensembl"/>
        </authorList>
    </citation>
    <scope>IDENTIFICATION</scope>
    <source>
        <strain evidence="1">HNI</strain>
    </source>
</reference>
<evidence type="ECO:0000313" key="2">
    <source>
        <dbReference type="Proteomes" id="UP000265180"/>
    </source>
</evidence>
<evidence type="ECO:0000313" key="1">
    <source>
        <dbReference type="Ensembl" id="ENSORLP00020015482.1"/>
    </source>
</evidence>
<reference key="1">
    <citation type="journal article" date="2007" name="Nature">
        <title>The medaka draft genome and insights into vertebrate genome evolution.</title>
        <authorList>
            <person name="Kasahara M."/>
            <person name="Naruse K."/>
            <person name="Sasaki S."/>
            <person name="Nakatani Y."/>
            <person name="Qu W."/>
            <person name="Ahsan B."/>
            <person name="Yamada T."/>
            <person name="Nagayasu Y."/>
            <person name="Doi K."/>
            <person name="Kasai Y."/>
            <person name="Jindo T."/>
            <person name="Kobayashi D."/>
            <person name="Shimada A."/>
            <person name="Toyoda A."/>
            <person name="Kuroki Y."/>
            <person name="Fujiyama A."/>
            <person name="Sasaki T."/>
            <person name="Shimizu A."/>
            <person name="Asakawa S."/>
            <person name="Shimizu N."/>
            <person name="Hashimoto S."/>
            <person name="Yang J."/>
            <person name="Lee Y."/>
            <person name="Matsushima K."/>
            <person name="Sugano S."/>
            <person name="Sakaizumi M."/>
            <person name="Narita T."/>
            <person name="Ohishi K."/>
            <person name="Haga S."/>
            <person name="Ohta F."/>
            <person name="Nomoto H."/>
            <person name="Nogata K."/>
            <person name="Morishita T."/>
            <person name="Endo T."/>
            <person name="Shin-I T."/>
            <person name="Takeda H."/>
            <person name="Morishita S."/>
            <person name="Kohara Y."/>
        </authorList>
    </citation>
    <scope>NUCLEOTIDE SEQUENCE [LARGE SCALE GENOMIC DNA]</scope>
    <source>
        <strain>Hd-rR</strain>
    </source>
</reference>
<sequence length="77" mass="8786">KWFSLDLTVPWPCLGPLWVGGICLPSPGISFCRIHRFVLSRGGGKDTRVLGACWSLMQRFERVPRQNRFKGSKGLRR</sequence>
<protein>
    <submittedName>
        <fullName evidence="1">Uncharacterized protein</fullName>
    </submittedName>
</protein>
<name>A0A3P9L4H0_ORYLA</name>
<dbReference type="AlphaFoldDB" id="A0A3P9L4H0"/>